<dbReference type="PRINTS" id="PR00260">
    <property type="entry name" value="CHEMTRNSDUCR"/>
</dbReference>
<protein>
    <submittedName>
        <fullName evidence="13">Methyl-accepting chemotaxis sensory transducer</fullName>
    </submittedName>
</protein>
<dbReference type="Gene3D" id="1.10.287.950">
    <property type="entry name" value="Methyl-accepting chemotaxis protein"/>
    <property type="match status" value="1"/>
</dbReference>
<dbReference type="GO" id="GO:0004888">
    <property type="term" value="F:transmembrane signaling receptor activity"/>
    <property type="evidence" value="ECO:0007669"/>
    <property type="project" value="InterPro"/>
</dbReference>
<evidence type="ECO:0000256" key="4">
    <source>
        <dbReference type="ARBA" id="ARBA00029447"/>
    </source>
</evidence>
<evidence type="ECO:0000259" key="9">
    <source>
        <dbReference type="PROSITE" id="PS50111"/>
    </source>
</evidence>
<keyword evidence="8" id="KW-0812">Transmembrane</keyword>
<evidence type="ECO:0000256" key="8">
    <source>
        <dbReference type="SAM" id="Phobius"/>
    </source>
</evidence>
<dbReference type="SUPFAM" id="SSF55785">
    <property type="entry name" value="PYP-like sensor domain (PAS domain)"/>
    <property type="match status" value="1"/>
</dbReference>
<evidence type="ECO:0000256" key="7">
    <source>
        <dbReference type="SAM" id="MobiDB-lite"/>
    </source>
</evidence>
<keyword evidence="14" id="KW-1185">Reference proteome</keyword>
<dbReference type="STRING" id="1317117.ATO7_03380"/>
<dbReference type="SUPFAM" id="SSF58104">
    <property type="entry name" value="Methyl-accepting chemotaxis protein (MCP) signaling domain"/>
    <property type="match status" value="1"/>
</dbReference>
<evidence type="ECO:0000256" key="2">
    <source>
        <dbReference type="ARBA" id="ARBA00022481"/>
    </source>
</evidence>
<evidence type="ECO:0000256" key="5">
    <source>
        <dbReference type="PROSITE-ProRule" id="PRU00284"/>
    </source>
</evidence>
<feature type="region of interest" description="Disordered" evidence="7">
    <location>
        <begin position="875"/>
        <end position="925"/>
    </location>
</feature>
<sequence length="925" mass="99131">MTSSDQSPASFNAWAVVPTLAALALAVGGGLFGSGQMPLSGFVVWAFMTLAAVVAGSVVALRHQAAGQKPAVTAEHLADLEGQVAAINRSQAVIEFELDGTIRHANDNFLAAVGYRLDEIVGQHHRIFVDPADAASPEYSAFWSNLGRGQFDAGQYRRIAKDGSEIWIQASYNPVFDSAGNPIKVVKYATDISAQVLANAAIEDAVHQTNTVVSAARAGDLTARIDASGKQGPISELCQGINQMLDDIAANQRQMEEVGRTNLRIKNALDNVTTNVMIADNGRQITYMNESVQAMLREAESDIQKELPGFRVDGLLGGNIDAFHKNPEHQIKMLEALKQPHRANICLGGRTFGLIASPVIDQDGARLGTVVEWQDRTAELKMQSELDAKAEQERKVAAENMQIRNALDNVSGNVMIANAERTITYMNAAVMGMMRRNQEELRKVLPSFNVDNLLGNSIDQFHRNPAHQAGMLANLRETYRTQIKVGPLSFGLIASPIMTESGEHAGTVVEWIDRTAEVAVEEEIGNIVAASSRGEFDDRVSLDGKTGFFESLAKGINQLLDTCQVGFNDVIRVLSALAQGDLTQRMDAEYSGTFAELKINLNQTIDSLGDMVVSIKSASDDINSAASDISAGSEDLSSRTEEQAASLEETASSMEELTSTVKQNADNAKQANQLAIGASDVATKGGAVVGDVVTRMAEITEASKKIEDIISVIEGIAFQTNILALNAAVEAARAGEQGRGFAVVASEVRSLAQRSSGAAKEIKALISNSVERIEDGSKLVEQAGVTMQEIVTAVKRVTDIMAEISAASQEQSSGIEQINQTIAQMDDATQQNAALVEQSSASAKSMLDQGGELASQVARFRISMEDAERAIVVSEPAKPVAQKPAQTPKAHPQVVQRQRAAREERAPASVPLPKAADADEHWTEF</sequence>
<keyword evidence="6" id="KW-0175">Coiled coil</keyword>
<dbReference type="Proteomes" id="UP000192342">
    <property type="component" value="Unassembled WGS sequence"/>
</dbReference>
<evidence type="ECO:0000256" key="3">
    <source>
        <dbReference type="ARBA" id="ARBA00023224"/>
    </source>
</evidence>
<dbReference type="InterPro" id="IPR000014">
    <property type="entry name" value="PAS"/>
</dbReference>
<evidence type="ECO:0000313" key="13">
    <source>
        <dbReference type="EMBL" id="ORE88885.1"/>
    </source>
</evidence>
<accession>A0A1Y1SGU5</accession>
<feature type="transmembrane region" description="Helical" evidence="8">
    <location>
        <begin position="39"/>
        <end position="61"/>
    </location>
</feature>
<dbReference type="SMART" id="SM00283">
    <property type="entry name" value="MA"/>
    <property type="match status" value="1"/>
</dbReference>
<dbReference type="NCBIfam" id="TIGR00229">
    <property type="entry name" value="sensory_box"/>
    <property type="match status" value="1"/>
</dbReference>
<dbReference type="AlphaFoldDB" id="A0A1Y1SGU5"/>
<comment type="caution">
    <text evidence="13">The sequence shown here is derived from an EMBL/GenBank/DDBJ whole genome shotgun (WGS) entry which is preliminary data.</text>
</comment>
<dbReference type="PROSITE" id="PS50111">
    <property type="entry name" value="CHEMOTAXIS_TRANSDUC_2"/>
    <property type="match status" value="1"/>
</dbReference>
<evidence type="ECO:0000256" key="1">
    <source>
        <dbReference type="ARBA" id="ARBA00004370"/>
    </source>
</evidence>
<name>A0A1Y1SGU5_9GAMM</name>
<evidence type="ECO:0000259" key="11">
    <source>
        <dbReference type="PROSITE" id="PS50113"/>
    </source>
</evidence>
<dbReference type="InterPro" id="IPR004090">
    <property type="entry name" value="Chemotax_Me-accpt_rcpt"/>
</dbReference>
<dbReference type="SMART" id="SM00304">
    <property type="entry name" value="HAMP"/>
    <property type="match status" value="2"/>
</dbReference>
<dbReference type="GO" id="GO:0007165">
    <property type="term" value="P:signal transduction"/>
    <property type="evidence" value="ECO:0007669"/>
    <property type="project" value="UniProtKB-KW"/>
</dbReference>
<evidence type="ECO:0000259" key="10">
    <source>
        <dbReference type="PROSITE" id="PS50112"/>
    </source>
</evidence>
<dbReference type="InterPro" id="IPR000700">
    <property type="entry name" value="PAS-assoc_C"/>
</dbReference>
<dbReference type="FunFam" id="3.30.450.20:FF:000075">
    <property type="entry name" value="Methyl-accepting chemotaxis protein"/>
    <property type="match status" value="1"/>
</dbReference>
<dbReference type="EMBL" id="AQQV01000001">
    <property type="protein sequence ID" value="ORE88885.1"/>
    <property type="molecule type" value="Genomic_DNA"/>
</dbReference>
<dbReference type="PANTHER" id="PTHR43531:SF14">
    <property type="entry name" value="METHYL-ACCEPTING CHEMOTAXIS PROTEIN I-RELATED"/>
    <property type="match status" value="1"/>
</dbReference>
<comment type="similarity">
    <text evidence="4">Belongs to the methyl-accepting chemotaxis (MCP) protein family.</text>
</comment>
<feature type="coiled-coil region" evidence="6">
    <location>
        <begin position="637"/>
        <end position="674"/>
    </location>
</feature>
<evidence type="ECO:0000256" key="6">
    <source>
        <dbReference type="SAM" id="Coils"/>
    </source>
</evidence>
<dbReference type="CDD" id="cd00130">
    <property type="entry name" value="PAS"/>
    <property type="match status" value="1"/>
</dbReference>
<keyword evidence="3 5" id="KW-0807">Transducer</keyword>
<reference evidence="13 14" key="1">
    <citation type="submission" date="2013-04" db="EMBL/GenBank/DDBJ databases">
        <title>Oceanococcus atlanticus 22II-S10r2 Genome Sequencing.</title>
        <authorList>
            <person name="Lai Q."/>
            <person name="Li G."/>
            <person name="Shao Z."/>
        </authorList>
    </citation>
    <scope>NUCLEOTIDE SEQUENCE [LARGE SCALE GENOMIC DNA]</scope>
    <source>
        <strain evidence="13 14">22II-S10r2</strain>
    </source>
</reference>
<dbReference type="PANTHER" id="PTHR43531">
    <property type="entry name" value="PROTEIN ICFG"/>
    <property type="match status" value="1"/>
</dbReference>
<dbReference type="GO" id="GO:0006935">
    <property type="term" value="P:chemotaxis"/>
    <property type="evidence" value="ECO:0007669"/>
    <property type="project" value="InterPro"/>
</dbReference>
<dbReference type="CDD" id="cd11386">
    <property type="entry name" value="MCP_signal"/>
    <property type="match status" value="1"/>
</dbReference>
<dbReference type="Pfam" id="PF18947">
    <property type="entry name" value="HAMP_2"/>
    <property type="match status" value="1"/>
</dbReference>
<evidence type="ECO:0000259" key="12">
    <source>
        <dbReference type="PROSITE" id="PS50885"/>
    </source>
</evidence>
<comment type="subcellular location">
    <subcellularLocation>
        <location evidence="1">Membrane</location>
    </subcellularLocation>
</comment>
<dbReference type="SMART" id="SM00091">
    <property type="entry name" value="PAS"/>
    <property type="match status" value="3"/>
</dbReference>
<gene>
    <name evidence="13" type="ORF">ATO7_03380</name>
</gene>
<dbReference type="Gene3D" id="3.30.450.20">
    <property type="entry name" value="PAS domain"/>
    <property type="match status" value="3"/>
</dbReference>
<dbReference type="PROSITE" id="PS50113">
    <property type="entry name" value="PAC"/>
    <property type="match status" value="1"/>
</dbReference>
<dbReference type="RefSeq" id="WP_206044778.1">
    <property type="nucleotide sequence ID" value="NZ_AQQV01000001.1"/>
</dbReference>
<dbReference type="InterPro" id="IPR013655">
    <property type="entry name" value="PAS_fold_3"/>
</dbReference>
<dbReference type="FunFam" id="1.10.287.950:FF:000001">
    <property type="entry name" value="Methyl-accepting chemotaxis sensory transducer"/>
    <property type="match status" value="1"/>
</dbReference>
<feature type="transmembrane region" description="Helical" evidence="8">
    <location>
        <begin position="12"/>
        <end position="32"/>
    </location>
</feature>
<dbReference type="InterPro" id="IPR001610">
    <property type="entry name" value="PAC"/>
</dbReference>
<feature type="domain" description="PAS" evidence="10">
    <location>
        <begin position="93"/>
        <end position="133"/>
    </location>
</feature>
<dbReference type="SMART" id="SM00086">
    <property type="entry name" value="PAC"/>
    <property type="match status" value="1"/>
</dbReference>
<dbReference type="PROSITE" id="PS50885">
    <property type="entry name" value="HAMP"/>
    <property type="match status" value="2"/>
</dbReference>
<feature type="compositionally biased region" description="Basic and acidic residues" evidence="7">
    <location>
        <begin position="916"/>
        <end position="925"/>
    </location>
</feature>
<dbReference type="InterPro" id="IPR051310">
    <property type="entry name" value="MCP_chemotaxis"/>
</dbReference>
<keyword evidence="8" id="KW-0472">Membrane</keyword>
<dbReference type="Pfam" id="PF00015">
    <property type="entry name" value="MCPsignal"/>
    <property type="match status" value="1"/>
</dbReference>
<dbReference type="InterPro" id="IPR035965">
    <property type="entry name" value="PAS-like_dom_sf"/>
</dbReference>
<dbReference type="InterPro" id="IPR003660">
    <property type="entry name" value="HAMP_dom"/>
</dbReference>
<dbReference type="GO" id="GO:0005886">
    <property type="term" value="C:plasma membrane"/>
    <property type="evidence" value="ECO:0007669"/>
    <property type="project" value="TreeGrafter"/>
</dbReference>
<feature type="domain" description="PAC" evidence="11">
    <location>
        <begin position="152"/>
        <end position="204"/>
    </location>
</feature>
<dbReference type="Pfam" id="PF13188">
    <property type="entry name" value="PAS_8"/>
    <property type="match status" value="1"/>
</dbReference>
<feature type="domain" description="HAMP" evidence="12">
    <location>
        <begin position="568"/>
        <end position="613"/>
    </location>
</feature>
<keyword evidence="8" id="KW-1133">Transmembrane helix</keyword>
<evidence type="ECO:0000313" key="14">
    <source>
        <dbReference type="Proteomes" id="UP000192342"/>
    </source>
</evidence>
<feature type="domain" description="Methyl-accepting transducer" evidence="9">
    <location>
        <begin position="618"/>
        <end position="847"/>
    </location>
</feature>
<organism evidence="13 14">
    <name type="scientific">Oceanococcus atlanticus</name>
    <dbReference type="NCBI Taxonomy" id="1317117"/>
    <lineage>
        <taxon>Bacteria</taxon>
        <taxon>Pseudomonadati</taxon>
        <taxon>Pseudomonadota</taxon>
        <taxon>Gammaproteobacteria</taxon>
        <taxon>Chromatiales</taxon>
        <taxon>Oceanococcaceae</taxon>
        <taxon>Oceanococcus</taxon>
    </lineage>
</organism>
<dbReference type="PROSITE" id="PS50112">
    <property type="entry name" value="PAS"/>
    <property type="match status" value="1"/>
</dbReference>
<keyword evidence="2" id="KW-0488">Methylation</keyword>
<proteinExistence type="inferred from homology"/>
<dbReference type="Pfam" id="PF00672">
    <property type="entry name" value="HAMP"/>
    <property type="match status" value="1"/>
</dbReference>
<dbReference type="Pfam" id="PF08447">
    <property type="entry name" value="PAS_3"/>
    <property type="match status" value="1"/>
</dbReference>
<dbReference type="InterPro" id="IPR004089">
    <property type="entry name" value="MCPsignal_dom"/>
</dbReference>
<feature type="domain" description="HAMP" evidence="12">
    <location>
        <begin position="200"/>
        <end position="253"/>
    </location>
</feature>